<name>A0ABR4JUA3_9EURO</name>
<evidence type="ECO:0000313" key="4">
    <source>
        <dbReference type="Proteomes" id="UP001610446"/>
    </source>
</evidence>
<dbReference type="Pfam" id="PF13561">
    <property type="entry name" value="adh_short_C2"/>
    <property type="match status" value="1"/>
</dbReference>
<dbReference type="Gene3D" id="3.40.50.720">
    <property type="entry name" value="NAD(P)-binding Rossmann-like Domain"/>
    <property type="match status" value="1"/>
</dbReference>
<keyword evidence="4" id="KW-1185">Reference proteome</keyword>
<dbReference type="Proteomes" id="UP001610446">
    <property type="component" value="Unassembled WGS sequence"/>
</dbReference>
<dbReference type="SUPFAM" id="SSF51735">
    <property type="entry name" value="NAD(P)-binding Rossmann-fold domains"/>
    <property type="match status" value="1"/>
</dbReference>
<dbReference type="PANTHER" id="PTHR24321">
    <property type="entry name" value="DEHYDROGENASES, SHORT CHAIN"/>
    <property type="match status" value="1"/>
</dbReference>
<dbReference type="InterPro" id="IPR036291">
    <property type="entry name" value="NAD(P)-bd_dom_sf"/>
</dbReference>
<dbReference type="PRINTS" id="PR00081">
    <property type="entry name" value="GDHRDH"/>
</dbReference>
<evidence type="ECO:0008006" key="5">
    <source>
        <dbReference type="Google" id="ProtNLM"/>
    </source>
</evidence>
<sequence length="268" mass="29160">MHLNLSGVAFVTGAGGSIGQACILQFAREGVDCLVGLDLSLEGLKSTESLLLKEFPNAQFLPLQVNLAVEKDIEEAFKEVLRVFGRIDYAVNNAAVPGPFRPTAQNILADLDKVLTVNLKGLWLCERAEVRLMEKQDPLPSQVKDFRLRARESRGSIINVSSILGVVAMPENSLYTLSKHAILGLTKTDALDYAKLGVRINSVCPGFVDTPLMTPEIRDFLKPNIDKTPMGRLALPEEIADAVVFLASSRSSYMTGATMIVDGGYTIH</sequence>
<comment type="caution">
    <text evidence="3">The sequence shown here is derived from an EMBL/GenBank/DDBJ whole genome shotgun (WGS) entry which is preliminary data.</text>
</comment>
<evidence type="ECO:0000256" key="2">
    <source>
        <dbReference type="ARBA" id="ARBA00023002"/>
    </source>
</evidence>
<reference evidence="3 4" key="1">
    <citation type="submission" date="2024-07" db="EMBL/GenBank/DDBJ databases">
        <title>Section-level genome sequencing and comparative genomics of Aspergillus sections Usti and Cavernicolus.</title>
        <authorList>
            <consortium name="Lawrence Berkeley National Laboratory"/>
            <person name="Nybo J.L."/>
            <person name="Vesth T.C."/>
            <person name="Theobald S."/>
            <person name="Frisvad J.C."/>
            <person name="Larsen T.O."/>
            <person name="Kjaerboelling I."/>
            <person name="Rothschild-Mancinelli K."/>
            <person name="Lyhne E.K."/>
            <person name="Kogle M.E."/>
            <person name="Barry K."/>
            <person name="Clum A."/>
            <person name="Na H."/>
            <person name="Ledsgaard L."/>
            <person name="Lin J."/>
            <person name="Lipzen A."/>
            <person name="Kuo A."/>
            <person name="Riley R."/>
            <person name="Mondo S."/>
            <person name="Labutti K."/>
            <person name="Haridas S."/>
            <person name="Pangalinan J."/>
            <person name="Salamov A.A."/>
            <person name="Simmons B.A."/>
            <person name="Magnuson J.K."/>
            <person name="Chen J."/>
            <person name="Drula E."/>
            <person name="Henrissat B."/>
            <person name="Wiebenga A."/>
            <person name="Lubbers R.J."/>
            <person name="Gomes A.C."/>
            <person name="Makela M.R."/>
            <person name="Stajich J."/>
            <person name="Grigoriev I.V."/>
            <person name="Mortensen U.H."/>
            <person name="De Vries R.P."/>
            <person name="Baker S.E."/>
            <person name="Andersen M.R."/>
        </authorList>
    </citation>
    <scope>NUCLEOTIDE SEQUENCE [LARGE SCALE GENOMIC DNA]</scope>
    <source>
        <strain evidence="3 4">CBS 123904</strain>
    </source>
</reference>
<organism evidence="3 4">
    <name type="scientific">Aspergillus pseudoustus</name>
    <dbReference type="NCBI Taxonomy" id="1810923"/>
    <lineage>
        <taxon>Eukaryota</taxon>
        <taxon>Fungi</taxon>
        <taxon>Dikarya</taxon>
        <taxon>Ascomycota</taxon>
        <taxon>Pezizomycotina</taxon>
        <taxon>Eurotiomycetes</taxon>
        <taxon>Eurotiomycetidae</taxon>
        <taxon>Eurotiales</taxon>
        <taxon>Aspergillaceae</taxon>
        <taxon>Aspergillus</taxon>
        <taxon>Aspergillus subgen. Nidulantes</taxon>
    </lineage>
</organism>
<proteinExistence type="inferred from homology"/>
<evidence type="ECO:0000313" key="3">
    <source>
        <dbReference type="EMBL" id="KAL2842682.1"/>
    </source>
</evidence>
<evidence type="ECO:0000256" key="1">
    <source>
        <dbReference type="ARBA" id="ARBA00006484"/>
    </source>
</evidence>
<keyword evidence="2" id="KW-0560">Oxidoreductase</keyword>
<gene>
    <name evidence="3" type="ORF">BJY01DRAFT_216388</name>
</gene>
<dbReference type="PANTHER" id="PTHR24321:SF12">
    <property type="entry name" value="SHORT-CHAIN DEHYDROGENASE_REDUCTASE FAMILY, PUTATIVE (AFU_ORTHOLOGUE AFUA_5G14340)-RELATED"/>
    <property type="match status" value="1"/>
</dbReference>
<comment type="similarity">
    <text evidence="1">Belongs to the short-chain dehydrogenases/reductases (SDR) family.</text>
</comment>
<dbReference type="PRINTS" id="PR00080">
    <property type="entry name" value="SDRFAMILY"/>
</dbReference>
<dbReference type="CDD" id="cd05233">
    <property type="entry name" value="SDR_c"/>
    <property type="match status" value="1"/>
</dbReference>
<dbReference type="InterPro" id="IPR002347">
    <property type="entry name" value="SDR_fam"/>
</dbReference>
<dbReference type="EMBL" id="JBFXLU010000097">
    <property type="protein sequence ID" value="KAL2842682.1"/>
    <property type="molecule type" value="Genomic_DNA"/>
</dbReference>
<protein>
    <recommendedName>
        <fullName evidence="5">Oxidoreductase</fullName>
    </recommendedName>
</protein>
<accession>A0ABR4JUA3</accession>